<proteinExistence type="predicted"/>
<reference evidence="1 2" key="1">
    <citation type="journal article" date="2016" name="Nat. Commun.">
        <title>Thousands of microbial genomes shed light on interconnected biogeochemical processes in an aquifer system.</title>
        <authorList>
            <person name="Anantharaman K."/>
            <person name="Brown C.T."/>
            <person name="Hug L.A."/>
            <person name="Sharon I."/>
            <person name="Castelle C.J."/>
            <person name="Probst A.J."/>
            <person name="Thomas B.C."/>
            <person name="Singh A."/>
            <person name="Wilkins M.J."/>
            <person name="Karaoz U."/>
            <person name="Brodie E.L."/>
            <person name="Williams K.H."/>
            <person name="Hubbard S.S."/>
            <person name="Banfield J.F."/>
        </authorList>
    </citation>
    <scope>NUCLEOTIDE SEQUENCE [LARGE SCALE GENOMIC DNA]</scope>
</reference>
<comment type="caution">
    <text evidence="1">The sequence shown here is derived from an EMBL/GenBank/DDBJ whole genome shotgun (WGS) entry which is preliminary data.</text>
</comment>
<dbReference type="AlphaFoldDB" id="A0A1F5AZZ8"/>
<evidence type="ECO:0000313" key="1">
    <source>
        <dbReference type="EMBL" id="OGD23946.1"/>
    </source>
</evidence>
<evidence type="ECO:0000313" key="2">
    <source>
        <dbReference type="Proteomes" id="UP000176639"/>
    </source>
</evidence>
<name>A0A1F5AZZ8_9BACT</name>
<accession>A0A1F5AZZ8</accession>
<protein>
    <submittedName>
        <fullName evidence="1">Uncharacterized protein</fullName>
    </submittedName>
</protein>
<sequence>MAREVFDNATFRSFFLLQFFRHFGHAHKKILLASRTAPLWRDCDLYLRFAGLLFVANRFALGQTGRIRLEHLLILEPYGETMLVEMSSFRRAFYA</sequence>
<gene>
    <name evidence="1" type="ORF">A2Z10_02385</name>
</gene>
<organism evidence="1 2">
    <name type="scientific">Candidatus Azambacteria bacterium RBG_16_47_10</name>
    <dbReference type="NCBI Taxonomy" id="1797292"/>
    <lineage>
        <taxon>Bacteria</taxon>
        <taxon>Candidatus Azamiibacteriota</taxon>
    </lineage>
</organism>
<dbReference type="EMBL" id="MEYI01000022">
    <property type="protein sequence ID" value="OGD23946.1"/>
    <property type="molecule type" value="Genomic_DNA"/>
</dbReference>
<dbReference type="Proteomes" id="UP000176639">
    <property type="component" value="Unassembled WGS sequence"/>
</dbReference>